<evidence type="ECO:0000313" key="2">
    <source>
        <dbReference type="Proteomes" id="UP000270296"/>
    </source>
</evidence>
<dbReference type="Proteomes" id="UP000270296">
    <property type="component" value="Unassembled WGS sequence"/>
</dbReference>
<keyword evidence="2" id="KW-1185">Reference proteome</keyword>
<organism evidence="3">
    <name type="scientific">Soboliphyme baturini</name>
    <dbReference type="NCBI Taxonomy" id="241478"/>
    <lineage>
        <taxon>Eukaryota</taxon>
        <taxon>Metazoa</taxon>
        <taxon>Ecdysozoa</taxon>
        <taxon>Nematoda</taxon>
        <taxon>Enoplea</taxon>
        <taxon>Dorylaimia</taxon>
        <taxon>Dioctophymatida</taxon>
        <taxon>Dioctophymatoidea</taxon>
        <taxon>Soboliphymatidae</taxon>
        <taxon>Soboliphyme</taxon>
    </lineage>
</organism>
<dbReference type="AlphaFoldDB" id="A0A183IEJ7"/>
<accession>A0A183IEJ7</accession>
<reference evidence="3" key="1">
    <citation type="submission" date="2016-06" db="UniProtKB">
        <authorList>
            <consortium name="WormBaseParasite"/>
        </authorList>
    </citation>
    <scope>IDENTIFICATION</scope>
</reference>
<reference evidence="1 2" key="2">
    <citation type="submission" date="2018-11" db="EMBL/GenBank/DDBJ databases">
        <authorList>
            <consortium name="Pathogen Informatics"/>
        </authorList>
    </citation>
    <scope>NUCLEOTIDE SEQUENCE [LARGE SCALE GENOMIC DNA]</scope>
</reference>
<sequence>MAKSEVKCRAVTAFAGLVLGQVNKVSGSTVGVYVVYEVSPNRSFVRSFCYATKPKSQKLPTSLVVCKTTMTAVHWSSPDALDWCMTLQPLMDSEDE</sequence>
<proteinExistence type="predicted"/>
<dbReference type="EMBL" id="UZAM01007058">
    <property type="protein sequence ID" value="VDO96308.1"/>
    <property type="molecule type" value="Genomic_DNA"/>
</dbReference>
<evidence type="ECO:0000313" key="1">
    <source>
        <dbReference type="EMBL" id="VDO96308.1"/>
    </source>
</evidence>
<dbReference type="WBParaSite" id="SBAD_0000214101-mRNA-1">
    <property type="protein sequence ID" value="SBAD_0000214101-mRNA-1"/>
    <property type="gene ID" value="SBAD_0000214101"/>
</dbReference>
<protein>
    <submittedName>
        <fullName evidence="3">Cystatin domain-containing protein</fullName>
    </submittedName>
</protein>
<evidence type="ECO:0000313" key="3">
    <source>
        <dbReference type="WBParaSite" id="SBAD_0000214101-mRNA-1"/>
    </source>
</evidence>
<name>A0A183IEJ7_9BILA</name>
<gene>
    <name evidence="1" type="ORF">SBAD_LOCUS2041</name>
</gene>